<feature type="domain" description="Heparinase II/III-like C-terminal" evidence="2">
    <location>
        <begin position="422"/>
        <end position="623"/>
    </location>
</feature>
<protein>
    <recommendedName>
        <fullName evidence="2">Heparinase II/III-like C-terminal domain-containing protein</fullName>
    </recommendedName>
</protein>
<name>K6A9R9_9BACT</name>
<comment type="caution">
    <text evidence="3">The sequence shown here is derived from an EMBL/GenBank/DDBJ whole genome shotgun (WGS) entry which is preliminary data.</text>
</comment>
<dbReference type="PATRIC" id="fig|999418.3.peg.181"/>
<dbReference type="PANTHER" id="PTHR38045">
    <property type="entry name" value="CHROMOSOME 1, WHOLE GENOME SHOTGUN SEQUENCE"/>
    <property type="match status" value="1"/>
</dbReference>
<dbReference type="EMBL" id="AGZO01000004">
    <property type="protein sequence ID" value="EKN20320.1"/>
    <property type="molecule type" value="Genomic_DNA"/>
</dbReference>
<dbReference type="InterPro" id="IPR012480">
    <property type="entry name" value="Hepar_II_III_C"/>
</dbReference>
<evidence type="ECO:0000256" key="1">
    <source>
        <dbReference type="ARBA" id="ARBA00004196"/>
    </source>
</evidence>
<dbReference type="PANTHER" id="PTHR38045:SF1">
    <property type="entry name" value="HEPARINASE II_III-LIKE PROTEIN"/>
    <property type="match status" value="1"/>
</dbReference>
<dbReference type="InterPro" id="IPR008929">
    <property type="entry name" value="Chondroitin_lyas"/>
</dbReference>
<dbReference type="Pfam" id="PF07940">
    <property type="entry name" value="Hepar_II_III_C"/>
    <property type="match status" value="1"/>
</dbReference>
<evidence type="ECO:0000313" key="4">
    <source>
        <dbReference type="Proteomes" id="UP000006330"/>
    </source>
</evidence>
<sequence length="1067" mass="120997">MESVPYVLRDRYTFFLFSYPNREKMKQYILLIALLLPVVLHAQSLSGISSHEVVPEHPRLLLTKGEETLLKDKISSEPLLQTLHNEIIQECDRMLPLPVLTRNQKGRRILHTSREAIRRILYLSYAFRLTQEDTYFLRAEKELLAMAGLSDWNPSHFLDVAEMTSAVSIGYDWLYPRLSEKSRKQIAAAIREKGLKPSLEKQYNGWLGGNNNWNQVCNGGITFGALALYELQPEESAALINRALESIRKPMTVYVNNGAYPEGYGYWIYGTTYNVLFIDLLETIWKKDFGLCEAPGFLNTASFMQHMEGTAKAVNKLAVTKSLERVAESKHVSLQCFNFADNGSSTVVNPVMYWFAGKTNTPSLIWREQDKLKTLEVRKDPSLTKDRYLPMLLIWGKDLSFKDVTTPVERMYTGQGKSALAIMRTSWESDNAIYLGVKGGTPKESHGHMDIGSFVMESDGIRWAMDFGAQDYHSLESKGIDLWNMTQESPRWDVFRYNNMAHNTLTVNGKKQIIAGHAPVKNITEKDRLMSVSMDLTSLYQTEVSSLKRGAGIINNEYVLIRDEIRTNDKAASIRWNLLTAATPQIIDDHTIVLVMDGKKLTIQAEGTVAIKSRTWSTESPHEYDASNKGTIFVGFEFEVPANTRQCVDVCLIPGEKKPFALAAQVPKSVPFEENNRQRINEIAGYLEEEPAGFGVSYHNRAEWEKIKDKIDYPSVLKKAEEVLNTEMPAWDDELYLEFSKNGVRPPGEKMLNARKSRLAPLVWAECMENKGRFVPKIESTLKDLISHRSWILPAHDTYLNVFYGKKHEVDLAAAAFVHELAETLYFLDDKISEPVRQAVIDSMYVRAFNPVKDALQTGKGYTFNWFNNTNNWNAVCLAGVTSAAVGVIKDRKERALFVAAAEYYSQNSVLGYTDDGYCTEGLGYFNYGFQHYIILREQLYQRTKGTIDLFKSEKMKKIAMYGINFEIINGAYPAFADCRIGTTVSPLILWYCNHNLGLGLSAYDQINTRELRPSVFTAMLLFPNTALQTSSHAESAAKTAGKQPIRMFFDKAGVLICRPENPTNLR</sequence>
<dbReference type="Proteomes" id="UP000006330">
    <property type="component" value="Unassembled WGS sequence"/>
</dbReference>
<evidence type="ECO:0000313" key="3">
    <source>
        <dbReference type="EMBL" id="EKN20320.1"/>
    </source>
</evidence>
<dbReference type="Gene3D" id="1.50.10.100">
    <property type="entry name" value="Chondroitin AC/alginate lyase"/>
    <property type="match status" value="2"/>
</dbReference>
<reference evidence="3 4" key="1">
    <citation type="submission" date="2012-02" db="EMBL/GenBank/DDBJ databases">
        <title>The Genome Sequence of Parabacteroides goldsteinii CL02T12C30.</title>
        <authorList>
            <consortium name="The Broad Institute Genome Sequencing Platform"/>
            <person name="Earl A."/>
            <person name="Ward D."/>
            <person name="Feldgarden M."/>
            <person name="Gevers D."/>
            <person name="Zitomersky N.L."/>
            <person name="Coyne M.J."/>
            <person name="Comstock L.E."/>
            <person name="Young S.K."/>
            <person name="Zeng Q."/>
            <person name="Gargeya S."/>
            <person name="Fitzgerald M."/>
            <person name="Haas B."/>
            <person name="Abouelleil A."/>
            <person name="Alvarado L."/>
            <person name="Arachchi H.M."/>
            <person name="Berlin A."/>
            <person name="Chapman S.B."/>
            <person name="Gearin G."/>
            <person name="Goldberg J."/>
            <person name="Griggs A."/>
            <person name="Gujja S."/>
            <person name="Hansen M."/>
            <person name="Heiman D."/>
            <person name="Howarth C."/>
            <person name="Larimer J."/>
            <person name="Lui A."/>
            <person name="MacDonald P.J.P."/>
            <person name="McCowen C."/>
            <person name="Montmayeur A."/>
            <person name="Murphy C."/>
            <person name="Neiman D."/>
            <person name="Pearson M."/>
            <person name="Priest M."/>
            <person name="Roberts A."/>
            <person name="Saif S."/>
            <person name="Shea T."/>
            <person name="Sisk P."/>
            <person name="Stolte C."/>
            <person name="Sykes S."/>
            <person name="Wortman J."/>
            <person name="Nusbaum C."/>
            <person name="Birren B."/>
        </authorList>
    </citation>
    <scope>NUCLEOTIDE SEQUENCE [LARGE SCALE GENOMIC DNA]</scope>
    <source>
        <strain evidence="3 4">CL02T12C30</strain>
    </source>
</reference>
<dbReference type="GO" id="GO:0016829">
    <property type="term" value="F:lyase activity"/>
    <property type="evidence" value="ECO:0007669"/>
    <property type="project" value="InterPro"/>
</dbReference>
<proteinExistence type="predicted"/>
<dbReference type="AlphaFoldDB" id="K6A9R9"/>
<dbReference type="SUPFAM" id="SSF48230">
    <property type="entry name" value="Chondroitin AC/alginate lyase"/>
    <property type="match status" value="2"/>
</dbReference>
<comment type="subcellular location">
    <subcellularLocation>
        <location evidence="1">Cell envelope</location>
    </subcellularLocation>
</comment>
<organism evidence="3 4">
    <name type="scientific">Parabacteroides goldsteinii CL02T12C30</name>
    <dbReference type="NCBI Taxonomy" id="999418"/>
    <lineage>
        <taxon>Bacteria</taxon>
        <taxon>Pseudomonadati</taxon>
        <taxon>Bacteroidota</taxon>
        <taxon>Bacteroidia</taxon>
        <taxon>Bacteroidales</taxon>
        <taxon>Tannerellaceae</taxon>
        <taxon>Parabacteroides</taxon>
    </lineage>
</organism>
<dbReference type="GO" id="GO:0030313">
    <property type="term" value="C:cell envelope"/>
    <property type="evidence" value="ECO:0007669"/>
    <property type="project" value="UniProtKB-SubCell"/>
</dbReference>
<dbReference type="Gene3D" id="2.70.98.70">
    <property type="match status" value="1"/>
</dbReference>
<dbReference type="HOGENOM" id="CLU_263148_0_0_10"/>
<gene>
    <name evidence="3" type="ORF">HMPREF1076_00185</name>
</gene>
<accession>K6A9R9</accession>
<evidence type="ECO:0000259" key="2">
    <source>
        <dbReference type="Pfam" id="PF07940"/>
    </source>
</evidence>